<sequence>MSDWLLQTKAHFRNRDFLISFFTAVLFFIVSFGINFVAGTYASKIASNSVTDIILSNIPVYDVYFLFTYGMFIVWIPVAFICFRHPRHIPFVLKSVALFIVIRSIFISLTHIGPFPTQIDIASSFNNIMNFTGDLFFSAHTGLPFLMSLIFWQYKNFRYFFMVCSVFFGTIVLLGHLHYSIDVLGAFFITYAIFHIAEFLFKKDRILFYSGIQNL</sequence>
<feature type="transmembrane region" description="Helical" evidence="1">
    <location>
        <begin position="95"/>
        <end position="115"/>
    </location>
</feature>
<dbReference type="EMBL" id="LBRA01000005">
    <property type="protein sequence ID" value="KKP88416.1"/>
    <property type="molecule type" value="Genomic_DNA"/>
</dbReference>
<feature type="transmembrane region" description="Helical" evidence="1">
    <location>
        <begin position="21"/>
        <end position="43"/>
    </location>
</feature>
<evidence type="ECO:0000313" key="3">
    <source>
        <dbReference type="EMBL" id="KKP88416.1"/>
    </source>
</evidence>
<keyword evidence="1" id="KW-0472">Membrane</keyword>
<feature type="transmembrane region" description="Helical" evidence="1">
    <location>
        <begin position="183"/>
        <end position="201"/>
    </location>
</feature>
<keyword evidence="1" id="KW-1133">Transmembrane helix</keyword>
<proteinExistence type="predicted"/>
<feature type="transmembrane region" description="Helical" evidence="1">
    <location>
        <begin position="159"/>
        <end position="177"/>
    </location>
</feature>
<feature type="domain" description="Sphingomyelin synthase-like" evidence="2">
    <location>
        <begin position="133"/>
        <end position="196"/>
    </location>
</feature>
<comment type="caution">
    <text evidence="3">The sequence shown here is derived from an EMBL/GenBank/DDBJ whole genome shotgun (WGS) entry which is preliminary data.</text>
</comment>
<dbReference type="Proteomes" id="UP000034683">
    <property type="component" value="Unassembled WGS sequence"/>
</dbReference>
<keyword evidence="1" id="KW-0812">Transmembrane</keyword>
<dbReference type="InterPro" id="IPR025749">
    <property type="entry name" value="Sphingomyelin_synth-like_dom"/>
</dbReference>
<feature type="transmembrane region" description="Helical" evidence="1">
    <location>
        <begin position="135"/>
        <end position="152"/>
    </location>
</feature>
<organism evidence="3 4">
    <name type="scientific">Candidatus Nomurabacteria bacterium GW2011_GWA2_35_80</name>
    <dbReference type="NCBI Taxonomy" id="1618733"/>
    <lineage>
        <taxon>Bacteria</taxon>
        <taxon>Candidatus Nomuraibacteriota</taxon>
    </lineage>
</organism>
<dbReference type="AlphaFoldDB" id="A0A0G0DI33"/>
<feature type="transmembrane region" description="Helical" evidence="1">
    <location>
        <begin position="63"/>
        <end position="83"/>
    </location>
</feature>
<gene>
    <name evidence="3" type="ORF">UR92_C0005G0003</name>
</gene>
<evidence type="ECO:0000313" key="4">
    <source>
        <dbReference type="Proteomes" id="UP000034683"/>
    </source>
</evidence>
<evidence type="ECO:0000259" key="2">
    <source>
        <dbReference type="Pfam" id="PF14360"/>
    </source>
</evidence>
<evidence type="ECO:0000256" key="1">
    <source>
        <dbReference type="SAM" id="Phobius"/>
    </source>
</evidence>
<accession>A0A0G0DI33</accession>
<protein>
    <recommendedName>
        <fullName evidence="2">Sphingomyelin synthase-like domain-containing protein</fullName>
    </recommendedName>
</protein>
<name>A0A0G0DI33_9BACT</name>
<reference evidence="3 4" key="1">
    <citation type="journal article" date="2015" name="Nature">
        <title>rRNA introns, odd ribosomes, and small enigmatic genomes across a large radiation of phyla.</title>
        <authorList>
            <person name="Brown C.T."/>
            <person name="Hug L.A."/>
            <person name="Thomas B.C."/>
            <person name="Sharon I."/>
            <person name="Castelle C.J."/>
            <person name="Singh A."/>
            <person name="Wilkins M.J."/>
            <person name="Williams K.H."/>
            <person name="Banfield J.F."/>
        </authorList>
    </citation>
    <scope>NUCLEOTIDE SEQUENCE [LARGE SCALE GENOMIC DNA]</scope>
</reference>
<dbReference type="Pfam" id="PF14360">
    <property type="entry name" value="PAP2_C"/>
    <property type="match status" value="1"/>
</dbReference>